<evidence type="ECO:0000313" key="2">
    <source>
        <dbReference type="EMBL" id="KAL0374969.1"/>
    </source>
</evidence>
<keyword evidence="1" id="KW-0472">Membrane</keyword>
<dbReference type="EMBL" id="JACGWJ010000014">
    <property type="protein sequence ID" value="KAL0374969.1"/>
    <property type="molecule type" value="Genomic_DNA"/>
</dbReference>
<feature type="transmembrane region" description="Helical" evidence="1">
    <location>
        <begin position="12"/>
        <end position="29"/>
    </location>
</feature>
<dbReference type="AlphaFoldDB" id="A0AAW2R529"/>
<reference evidence="2" key="2">
    <citation type="journal article" date="2024" name="Plant">
        <title>Genomic evolution and insights into agronomic trait innovations of Sesamum species.</title>
        <authorList>
            <person name="Miao H."/>
            <person name="Wang L."/>
            <person name="Qu L."/>
            <person name="Liu H."/>
            <person name="Sun Y."/>
            <person name="Le M."/>
            <person name="Wang Q."/>
            <person name="Wei S."/>
            <person name="Zheng Y."/>
            <person name="Lin W."/>
            <person name="Duan Y."/>
            <person name="Cao H."/>
            <person name="Xiong S."/>
            <person name="Wang X."/>
            <person name="Wei L."/>
            <person name="Li C."/>
            <person name="Ma Q."/>
            <person name="Ju M."/>
            <person name="Zhao R."/>
            <person name="Li G."/>
            <person name="Mu C."/>
            <person name="Tian Q."/>
            <person name="Mei H."/>
            <person name="Zhang T."/>
            <person name="Gao T."/>
            <person name="Zhang H."/>
        </authorList>
    </citation>
    <scope>NUCLEOTIDE SEQUENCE</scope>
    <source>
        <strain evidence="2">G02</strain>
    </source>
</reference>
<reference evidence="2" key="1">
    <citation type="submission" date="2020-06" db="EMBL/GenBank/DDBJ databases">
        <authorList>
            <person name="Li T."/>
            <person name="Hu X."/>
            <person name="Zhang T."/>
            <person name="Song X."/>
            <person name="Zhang H."/>
            <person name="Dai N."/>
            <person name="Sheng W."/>
            <person name="Hou X."/>
            <person name="Wei L."/>
        </authorList>
    </citation>
    <scope>NUCLEOTIDE SEQUENCE</scope>
    <source>
        <strain evidence="2">G02</strain>
        <tissue evidence="2">Leaf</tissue>
    </source>
</reference>
<gene>
    <name evidence="2" type="ORF">Sradi_3412600</name>
</gene>
<accession>A0AAW2R529</accession>
<keyword evidence="1" id="KW-0812">Transmembrane</keyword>
<keyword evidence="1" id="KW-1133">Transmembrane helix</keyword>
<comment type="caution">
    <text evidence="2">The sequence shown here is derived from an EMBL/GenBank/DDBJ whole genome shotgun (WGS) entry which is preliminary data.</text>
</comment>
<protein>
    <submittedName>
        <fullName evidence="2">Uncharacterized protein</fullName>
    </submittedName>
</protein>
<name>A0AAW2R529_SESRA</name>
<organism evidence="2">
    <name type="scientific">Sesamum radiatum</name>
    <name type="common">Black benniseed</name>
    <dbReference type="NCBI Taxonomy" id="300843"/>
    <lineage>
        <taxon>Eukaryota</taxon>
        <taxon>Viridiplantae</taxon>
        <taxon>Streptophyta</taxon>
        <taxon>Embryophyta</taxon>
        <taxon>Tracheophyta</taxon>
        <taxon>Spermatophyta</taxon>
        <taxon>Magnoliopsida</taxon>
        <taxon>eudicotyledons</taxon>
        <taxon>Gunneridae</taxon>
        <taxon>Pentapetalae</taxon>
        <taxon>asterids</taxon>
        <taxon>lamiids</taxon>
        <taxon>Lamiales</taxon>
        <taxon>Pedaliaceae</taxon>
        <taxon>Sesamum</taxon>
    </lineage>
</organism>
<evidence type="ECO:0000256" key="1">
    <source>
        <dbReference type="SAM" id="Phobius"/>
    </source>
</evidence>
<proteinExistence type="predicted"/>
<sequence length="237" mass="26005">MVENVFVFDEGLGFILPLMVVSGLVVLVSSKSSNWLFASDYYPWAWSSVLPGASSSSSGIYGSFENNSSDLIKGVAPPPDDGGSGLELRRRVVGGGERQEAISVDYNLHRIAAPPLAVEVGDQAEPPVERRKEEFILTTNVSNVPPPSNDTRLLPLSSRIHRRFSNLQILEATLQQARAAIRDAQRGNPVYDPDYIPTGPIYWNPSAFHRHVALSSVFPDLFKSFLQKISVVRVPTS</sequence>